<evidence type="ECO:0000256" key="2">
    <source>
        <dbReference type="ARBA" id="ARBA00022801"/>
    </source>
</evidence>
<evidence type="ECO:0000256" key="1">
    <source>
        <dbReference type="ARBA" id="ARBA00010838"/>
    </source>
</evidence>
<evidence type="ECO:0000313" key="5">
    <source>
        <dbReference type="Proteomes" id="UP001642487"/>
    </source>
</evidence>
<dbReference type="EMBL" id="OZ021741">
    <property type="protein sequence ID" value="CAK9325173.1"/>
    <property type="molecule type" value="Genomic_DNA"/>
</dbReference>
<evidence type="ECO:0000256" key="3">
    <source>
        <dbReference type="RuleBase" id="RU003690"/>
    </source>
</evidence>
<dbReference type="InterPro" id="IPR033132">
    <property type="entry name" value="GH_1_N_CS"/>
</dbReference>
<dbReference type="InterPro" id="IPR001360">
    <property type="entry name" value="Glyco_hydro_1"/>
</dbReference>
<name>A0ABP0YXC8_9ROSI</name>
<dbReference type="Proteomes" id="UP001642487">
    <property type="component" value="Chromosome 7"/>
</dbReference>
<dbReference type="SUPFAM" id="SSF51445">
    <property type="entry name" value="(Trans)glycosidases"/>
    <property type="match status" value="1"/>
</dbReference>
<accession>A0ABP0YXC8</accession>
<reference evidence="4 5" key="1">
    <citation type="submission" date="2024-03" db="EMBL/GenBank/DDBJ databases">
        <authorList>
            <person name="Gkanogiannis A."/>
            <person name="Becerra Lopez-Lavalle L."/>
        </authorList>
    </citation>
    <scope>NUCLEOTIDE SEQUENCE [LARGE SCALE GENOMIC DNA]</scope>
</reference>
<sequence>MGLAISVFNKCRAPKVSKMGTKILLFFSNFFLILFLSSHQSFAQNEEIKRSDFPEHFLFGTATSSYQIEGAYDEDGKGVSNWDVFSHIPGKVKNNDTGDVANDHYHRFLGDIELMHSMGMNAYRFSISWTRILPKGRFGKVNRRGVTFYNKIIDRLLLKGIELFLTIHHFDLPIELDQRFGSWMSSQMQ</sequence>
<keyword evidence="5" id="KW-1185">Reference proteome</keyword>
<keyword evidence="2" id="KW-0378">Hydrolase</keyword>
<gene>
    <name evidence="4" type="ORF">CITCOLO1_LOCUS17428</name>
</gene>
<proteinExistence type="inferred from homology"/>
<evidence type="ECO:0000313" key="4">
    <source>
        <dbReference type="EMBL" id="CAK9325173.1"/>
    </source>
</evidence>
<comment type="similarity">
    <text evidence="1 3">Belongs to the glycosyl hydrolase 1 family.</text>
</comment>
<dbReference type="InterPro" id="IPR017853">
    <property type="entry name" value="GH"/>
</dbReference>
<protein>
    <submittedName>
        <fullName evidence="4">Uncharacterized protein</fullName>
    </submittedName>
</protein>
<dbReference type="PROSITE" id="PS00653">
    <property type="entry name" value="GLYCOSYL_HYDROL_F1_2"/>
    <property type="match status" value="1"/>
</dbReference>
<dbReference type="Gene3D" id="3.20.20.80">
    <property type="entry name" value="Glycosidases"/>
    <property type="match status" value="1"/>
</dbReference>
<dbReference type="PANTHER" id="PTHR10353:SF175">
    <property type="entry name" value="BETA-GLUCOSIDASE 18-LIKE ISOFORM X1"/>
    <property type="match status" value="1"/>
</dbReference>
<dbReference type="PANTHER" id="PTHR10353">
    <property type="entry name" value="GLYCOSYL HYDROLASE"/>
    <property type="match status" value="1"/>
</dbReference>
<organism evidence="4 5">
    <name type="scientific">Citrullus colocynthis</name>
    <name type="common">colocynth</name>
    <dbReference type="NCBI Taxonomy" id="252529"/>
    <lineage>
        <taxon>Eukaryota</taxon>
        <taxon>Viridiplantae</taxon>
        <taxon>Streptophyta</taxon>
        <taxon>Embryophyta</taxon>
        <taxon>Tracheophyta</taxon>
        <taxon>Spermatophyta</taxon>
        <taxon>Magnoliopsida</taxon>
        <taxon>eudicotyledons</taxon>
        <taxon>Gunneridae</taxon>
        <taxon>Pentapetalae</taxon>
        <taxon>rosids</taxon>
        <taxon>fabids</taxon>
        <taxon>Cucurbitales</taxon>
        <taxon>Cucurbitaceae</taxon>
        <taxon>Benincaseae</taxon>
        <taxon>Citrullus</taxon>
    </lineage>
</organism>
<dbReference type="Pfam" id="PF00232">
    <property type="entry name" value="Glyco_hydro_1"/>
    <property type="match status" value="1"/>
</dbReference>